<evidence type="ECO:0000313" key="2">
    <source>
        <dbReference type="EMBL" id="RDX60806.1"/>
    </source>
</evidence>
<sequence>MRMIFVWYLVVKVKTSYNILTRRPMMNALGAIVFTPHLVMKFPSSAQQIPQCSHHSNLDKKKGKHHDEC</sequence>
<evidence type="ECO:0000256" key="1">
    <source>
        <dbReference type="SAM" id="MobiDB-lite"/>
    </source>
</evidence>
<evidence type="ECO:0000313" key="3">
    <source>
        <dbReference type="Proteomes" id="UP000257109"/>
    </source>
</evidence>
<organism evidence="2 3">
    <name type="scientific">Mucuna pruriens</name>
    <name type="common">Velvet bean</name>
    <name type="synonym">Dolichos pruriens</name>
    <dbReference type="NCBI Taxonomy" id="157652"/>
    <lineage>
        <taxon>Eukaryota</taxon>
        <taxon>Viridiplantae</taxon>
        <taxon>Streptophyta</taxon>
        <taxon>Embryophyta</taxon>
        <taxon>Tracheophyta</taxon>
        <taxon>Spermatophyta</taxon>
        <taxon>Magnoliopsida</taxon>
        <taxon>eudicotyledons</taxon>
        <taxon>Gunneridae</taxon>
        <taxon>Pentapetalae</taxon>
        <taxon>rosids</taxon>
        <taxon>fabids</taxon>
        <taxon>Fabales</taxon>
        <taxon>Fabaceae</taxon>
        <taxon>Papilionoideae</taxon>
        <taxon>50 kb inversion clade</taxon>
        <taxon>NPAAA clade</taxon>
        <taxon>indigoferoid/millettioid clade</taxon>
        <taxon>Phaseoleae</taxon>
        <taxon>Mucuna</taxon>
    </lineage>
</organism>
<gene>
    <name evidence="2" type="ORF">CR513_61026</name>
</gene>
<comment type="caution">
    <text evidence="2">The sequence shown here is derived from an EMBL/GenBank/DDBJ whole genome shotgun (WGS) entry which is preliminary data.</text>
</comment>
<dbReference type="EMBL" id="QJKJ01016568">
    <property type="protein sequence ID" value="RDX60806.1"/>
    <property type="molecule type" value="Genomic_DNA"/>
</dbReference>
<reference evidence="2" key="1">
    <citation type="submission" date="2018-05" db="EMBL/GenBank/DDBJ databases">
        <title>Draft genome of Mucuna pruriens seed.</title>
        <authorList>
            <person name="Nnadi N.E."/>
            <person name="Vos R."/>
            <person name="Hasami M.H."/>
            <person name="Devisetty U.K."/>
            <person name="Aguiy J.C."/>
        </authorList>
    </citation>
    <scope>NUCLEOTIDE SEQUENCE [LARGE SCALE GENOMIC DNA]</scope>
    <source>
        <strain evidence="2">JCA_2017</strain>
    </source>
</reference>
<dbReference type="AlphaFoldDB" id="A0A371E443"/>
<dbReference type="OrthoDB" id="2919534at2759"/>
<keyword evidence="3" id="KW-1185">Reference proteome</keyword>
<name>A0A371E443_MUCPR</name>
<proteinExistence type="predicted"/>
<dbReference type="Proteomes" id="UP000257109">
    <property type="component" value="Unassembled WGS sequence"/>
</dbReference>
<protein>
    <submittedName>
        <fullName evidence="2">Uncharacterized protein</fullName>
    </submittedName>
</protein>
<accession>A0A371E443</accession>
<feature type="non-terminal residue" evidence="2">
    <location>
        <position position="1"/>
    </location>
</feature>
<feature type="region of interest" description="Disordered" evidence="1">
    <location>
        <begin position="50"/>
        <end position="69"/>
    </location>
</feature>
<feature type="compositionally biased region" description="Basic and acidic residues" evidence="1">
    <location>
        <begin position="56"/>
        <end position="69"/>
    </location>
</feature>